<keyword evidence="5 8" id="KW-0862">Zinc</keyword>
<dbReference type="InterPro" id="IPR001765">
    <property type="entry name" value="Carbonic_anhydrase"/>
</dbReference>
<evidence type="ECO:0000256" key="2">
    <source>
        <dbReference type="ARBA" id="ARBA00006217"/>
    </source>
</evidence>
<protein>
    <recommendedName>
        <fullName evidence="3 8">Carbonic anhydrase</fullName>
        <ecNumber evidence="3 8">4.2.1.1</ecNumber>
    </recommendedName>
    <alternativeName>
        <fullName evidence="8">Carbonate dehydratase</fullName>
    </alternativeName>
</protein>
<organism evidence="10 11">
    <name type="scientific">Vanrija albida</name>
    <dbReference type="NCBI Taxonomy" id="181172"/>
    <lineage>
        <taxon>Eukaryota</taxon>
        <taxon>Fungi</taxon>
        <taxon>Dikarya</taxon>
        <taxon>Basidiomycota</taxon>
        <taxon>Agaricomycotina</taxon>
        <taxon>Tremellomycetes</taxon>
        <taxon>Trichosporonales</taxon>
        <taxon>Trichosporonaceae</taxon>
        <taxon>Vanrija</taxon>
    </lineage>
</organism>
<evidence type="ECO:0000313" key="10">
    <source>
        <dbReference type="EMBL" id="KAL1411624.1"/>
    </source>
</evidence>
<dbReference type="SMART" id="SM00947">
    <property type="entry name" value="Pro_CA"/>
    <property type="match status" value="1"/>
</dbReference>
<keyword evidence="4" id="KW-0479">Metal-binding</keyword>
<comment type="cofactor">
    <cofactor evidence="1">
        <name>Zn(2+)</name>
        <dbReference type="ChEBI" id="CHEBI:29105"/>
    </cofactor>
</comment>
<name>A0ABR3QA80_9TREE</name>
<dbReference type="SUPFAM" id="SSF53056">
    <property type="entry name" value="beta-carbonic anhydrase, cab"/>
    <property type="match status" value="1"/>
</dbReference>
<reference evidence="10 11" key="1">
    <citation type="submission" date="2023-08" db="EMBL/GenBank/DDBJ databases">
        <title>Annotated Genome Sequence of Vanrija albida AlHP1.</title>
        <authorList>
            <person name="Herzog R."/>
        </authorList>
    </citation>
    <scope>NUCLEOTIDE SEQUENCE [LARGE SCALE GENOMIC DNA]</scope>
    <source>
        <strain evidence="10 11">AlHP1</strain>
    </source>
</reference>
<dbReference type="RefSeq" id="XP_069211568.1">
    <property type="nucleotide sequence ID" value="XM_069351182.1"/>
</dbReference>
<dbReference type="EC" id="4.2.1.1" evidence="3 8"/>
<evidence type="ECO:0000313" key="11">
    <source>
        <dbReference type="Proteomes" id="UP001565368"/>
    </source>
</evidence>
<evidence type="ECO:0000256" key="4">
    <source>
        <dbReference type="ARBA" id="ARBA00022723"/>
    </source>
</evidence>
<dbReference type="Pfam" id="PF00484">
    <property type="entry name" value="Pro_CA"/>
    <property type="match status" value="1"/>
</dbReference>
<dbReference type="PANTHER" id="PTHR11002">
    <property type="entry name" value="CARBONIC ANHYDRASE"/>
    <property type="match status" value="1"/>
</dbReference>
<dbReference type="PANTHER" id="PTHR11002:SF76">
    <property type="entry name" value="CARBONIC ANHYDRASE"/>
    <property type="match status" value="1"/>
</dbReference>
<keyword evidence="11" id="KW-1185">Reference proteome</keyword>
<evidence type="ECO:0000256" key="3">
    <source>
        <dbReference type="ARBA" id="ARBA00012925"/>
    </source>
</evidence>
<dbReference type="GeneID" id="95983631"/>
<comment type="similarity">
    <text evidence="2 8">Belongs to the beta-class carbonic anhydrase family.</text>
</comment>
<dbReference type="EMBL" id="JBBXJM010000002">
    <property type="protein sequence ID" value="KAL1411624.1"/>
    <property type="molecule type" value="Genomic_DNA"/>
</dbReference>
<dbReference type="Gene3D" id="3.40.1050.10">
    <property type="entry name" value="Carbonic anhydrase"/>
    <property type="match status" value="1"/>
</dbReference>
<evidence type="ECO:0000256" key="5">
    <source>
        <dbReference type="ARBA" id="ARBA00022833"/>
    </source>
</evidence>
<keyword evidence="6 8" id="KW-0456">Lyase</keyword>
<evidence type="ECO:0000256" key="7">
    <source>
        <dbReference type="ARBA" id="ARBA00048348"/>
    </source>
</evidence>
<feature type="compositionally biased region" description="Pro residues" evidence="9">
    <location>
        <begin position="19"/>
        <end position="29"/>
    </location>
</feature>
<proteinExistence type="inferred from homology"/>
<comment type="caution">
    <text evidence="10">The sequence shown here is derived from an EMBL/GenBank/DDBJ whole genome shotgun (WGS) entry which is preliminary data.</text>
</comment>
<evidence type="ECO:0000256" key="9">
    <source>
        <dbReference type="SAM" id="MobiDB-lite"/>
    </source>
</evidence>
<feature type="region of interest" description="Disordered" evidence="9">
    <location>
        <begin position="14"/>
        <end position="46"/>
    </location>
</feature>
<comment type="catalytic activity">
    <reaction evidence="7 8">
        <text>hydrogencarbonate + H(+) = CO2 + H2O</text>
        <dbReference type="Rhea" id="RHEA:10748"/>
        <dbReference type="ChEBI" id="CHEBI:15377"/>
        <dbReference type="ChEBI" id="CHEBI:15378"/>
        <dbReference type="ChEBI" id="CHEBI:16526"/>
        <dbReference type="ChEBI" id="CHEBI:17544"/>
        <dbReference type="EC" id="4.2.1.1"/>
    </reaction>
</comment>
<comment type="function">
    <text evidence="8">Reversible hydration of carbon dioxide.</text>
</comment>
<sequence length="232" mass="24433">MCLPPRPAHAADLAAFPPFLTPPASPPKAPLADDPESPPAMSLHPELSPYLSGNAQWATSTNAADPTFLPQLATGQAPTVLWIGCADSRVPESVIMQRKPGDVFVHFQSEDDSANAVLNYGVLHLGATHVAIVGHTACGGCNAAFAAPKEGAAHNSLGRFLAPLVKLRHSLPAGATADDLVRANVREGVKNAVASETIQQAWAQGKQVFVHGWLYDLKTGLIQDLQYSQGPQ</sequence>
<dbReference type="InterPro" id="IPR036874">
    <property type="entry name" value="Carbonic_anhydrase_sf"/>
</dbReference>
<accession>A0ABR3QA80</accession>
<dbReference type="Proteomes" id="UP001565368">
    <property type="component" value="Unassembled WGS sequence"/>
</dbReference>
<gene>
    <name evidence="10" type="ORF">Q8F55_002588</name>
</gene>
<evidence type="ECO:0000256" key="6">
    <source>
        <dbReference type="ARBA" id="ARBA00023239"/>
    </source>
</evidence>
<evidence type="ECO:0000256" key="8">
    <source>
        <dbReference type="RuleBase" id="RU003956"/>
    </source>
</evidence>
<evidence type="ECO:0000256" key="1">
    <source>
        <dbReference type="ARBA" id="ARBA00001947"/>
    </source>
</evidence>